<evidence type="ECO:0000313" key="3">
    <source>
        <dbReference type="Proteomes" id="UP000603227"/>
    </source>
</evidence>
<reference evidence="2" key="1">
    <citation type="journal article" date="2014" name="Int. J. Syst. Evol. Microbiol.">
        <title>Complete genome sequence of Corynebacterium casei LMG S-19264T (=DSM 44701T), isolated from a smear-ripened cheese.</title>
        <authorList>
            <consortium name="US DOE Joint Genome Institute (JGI-PGF)"/>
            <person name="Walter F."/>
            <person name="Albersmeier A."/>
            <person name="Kalinowski J."/>
            <person name="Ruckert C."/>
        </authorList>
    </citation>
    <scope>NUCLEOTIDE SEQUENCE</scope>
    <source>
        <strain evidence="2">CGMCC 4.7403</strain>
    </source>
</reference>
<feature type="transmembrane region" description="Helical" evidence="1">
    <location>
        <begin position="102"/>
        <end position="120"/>
    </location>
</feature>
<gene>
    <name evidence="2" type="ORF">GCM10017771_84570</name>
</gene>
<dbReference type="AlphaFoldDB" id="A0A918ZN44"/>
<feature type="transmembrane region" description="Helical" evidence="1">
    <location>
        <begin position="62"/>
        <end position="82"/>
    </location>
</feature>
<keyword evidence="1" id="KW-0472">Membrane</keyword>
<keyword evidence="1" id="KW-0812">Transmembrane</keyword>
<comment type="caution">
    <text evidence="2">The sequence shown here is derived from an EMBL/GenBank/DDBJ whole genome shotgun (WGS) entry which is preliminary data.</text>
</comment>
<sequence>MLEALGNGLAVADGVLDPFGCGVAAASPKMKRCPAAMSVKMKPKMASIKVNVLMMALPAVEMASWMDLVVSMWVVMKAIRLADNEMKKARTRRPRARNQNQVGMFSLASAVFAITLQAGAAPRRDLGRCRAPAG</sequence>
<dbReference type="Proteomes" id="UP000603227">
    <property type="component" value="Unassembled WGS sequence"/>
</dbReference>
<keyword evidence="3" id="KW-1185">Reference proteome</keyword>
<evidence type="ECO:0000313" key="2">
    <source>
        <dbReference type="EMBL" id="GHE61380.1"/>
    </source>
</evidence>
<reference evidence="2" key="2">
    <citation type="submission" date="2020-09" db="EMBL/GenBank/DDBJ databases">
        <authorList>
            <person name="Sun Q."/>
            <person name="Zhou Y."/>
        </authorList>
    </citation>
    <scope>NUCLEOTIDE SEQUENCE</scope>
    <source>
        <strain evidence="2">CGMCC 4.7403</strain>
    </source>
</reference>
<protein>
    <submittedName>
        <fullName evidence="2">Uncharacterized protein</fullName>
    </submittedName>
</protein>
<evidence type="ECO:0000256" key="1">
    <source>
        <dbReference type="SAM" id="Phobius"/>
    </source>
</evidence>
<keyword evidence="1" id="KW-1133">Transmembrane helix</keyword>
<accession>A0A918ZN44</accession>
<name>A0A918ZN44_9ACTN</name>
<dbReference type="EMBL" id="BNAT01000052">
    <property type="protein sequence ID" value="GHE61380.1"/>
    <property type="molecule type" value="Genomic_DNA"/>
</dbReference>
<proteinExistence type="predicted"/>
<organism evidence="2 3">
    <name type="scientific">Streptomyces capitiformicae</name>
    <dbReference type="NCBI Taxonomy" id="2014920"/>
    <lineage>
        <taxon>Bacteria</taxon>
        <taxon>Bacillati</taxon>
        <taxon>Actinomycetota</taxon>
        <taxon>Actinomycetes</taxon>
        <taxon>Kitasatosporales</taxon>
        <taxon>Streptomycetaceae</taxon>
        <taxon>Streptomyces</taxon>
    </lineage>
</organism>